<dbReference type="AlphaFoldDB" id="B9XRK8"/>
<keyword evidence="2" id="KW-1185">Reference proteome</keyword>
<accession>B9XRK8</accession>
<evidence type="ECO:0000313" key="2">
    <source>
        <dbReference type="Proteomes" id="UP000003688"/>
    </source>
</evidence>
<protein>
    <submittedName>
        <fullName evidence="1">Uncharacterized protein</fullName>
    </submittedName>
</protein>
<reference evidence="1 2" key="1">
    <citation type="journal article" date="2011" name="J. Bacteriol.">
        <title>Genome sequence of 'Pedosphaera parvula' Ellin514, an aerobic Verrucomicrobial isolate from pasture soil.</title>
        <authorList>
            <person name="Kant R."/>
            <person name="van Passel M.W."/>
            <person name="Sangwan P."/>
            <person name="Palva A."/>
            <person name="Lucas S."/>
            <person name="Copeland A."/>
            <person name="Lapidus A."/>
            <person name="Glavina Del Rio T."/>
            <person name="Dalin E."/>
            <person name="Tice H."/>
            <person name="Bruce D."/>
            <person name="Goodwin L."/>
            <person name="Pitluck S."/>
            <person name="Chertkov O."/>
            <person name="Larimer F.W."/>
            <person name="Land M.L."/>
            <person name="Hauser L."/>
            <person name="Brettin T.S."/>
            <person name="Detter J.C."/>
            <person name="Han S."/>
            <person name="de Vos W.M."/>
            <person name="Janssen P.H."/>
            <person name="Smidt H."/>
        </authorList>
    </citation>
    <scope>NUCLEOTIDE SEQUENCE [LARGE SCALE GENOMIC DNA]</scope>
    <source>
        <strain evidence="1 2">Ellin514</strain>
    </source>
</reference>
<name>B9XRK8_PEDPL</name>
<organism evidence="1 2">
    <name type="scientific">Pedosphaera parvula (strain Ellin514)</name>
    <dbReference type="NCBI Taxonomy" id="320771"/>
    <lineage>
        <taxon>Bacteria</taxon>
        <taxon>Pseudomonadati</taxon>
        <taxon>Verrucomicrobiota</taxon>
        <taxon>Pedosphaerae</taxon>
        <taxon>Pedosphaerales</taxon>
        <taxon>Pedosphaeraceae</taxon>
        <taxon>Pedosphaera</taxon>
    </lineage>
</organism>
<sequence>MSSFTTPHFFFLFAMKTGKKKLAYGQNPEDAYENLKLRLTPDEMAPIIKEEFLKIPQRELRNHINELG</sequence>
<comment type="caution">
    <text evidence="1">The sequence shown here is derived from an EMBL/GenBank/DDBJ whole genome shotgun (WGS) entry which is preliminary data.</text>
</comment>
<proteinExistence type="predicted"/>
<dbReference type="RefSeq" id="WP_007418441.1">
    <property type="nucleotide sequence ID" value="NZ_ABOX02000065.1"/>
</dbReference>
<dbReference type="STRING" id="320771.Cflav_PD0536"/>
<dbReference type="Proteomes" id="UP000003688">
    <property type="component" value="Unassembled WGS sequence"/>
</dbReference>
<evidence type="ECO:0000313" key="1">
    <source>
        <dbReference type="EMBL" id="EEF57527.1"/>
    </source>
</evidence>
<dbReference type="EMBL" id="ABOX02000065">
    <property type="protein sequence ID" value="EEF57527.1"/>
    <property type="molecule type" value="Genomic_DNA"/>
</dbReference>
<dbReference type="OrthoDB" id="9922073at2"/>
<gene>
    <name evidence="1" type="ORF">Cflav_PD0536</name>
</gene>